<dbReference type="EMBL" id="CYYI01000003">
    <property type="protein sequence ID" value="CUN70348.1"/>
    <property type="molecule type" value="Genomic_DNA"/>
</dbReference>
<organism evidence="2 3">
    <name type="scientific">Bifidobacterium adolescentis</name>
    <dbReference type="NCBI Taxonomy" id="1680"/>
    <lineage>
        <taxon>Bacteria</taxon>
        <taxon>Bacillati</taxon>
        <taxon>Actinomycetota</taxon>
        <taxon>Actinomycetes</taxon>
        <taxon>Bifidobacteriales</taxon>
        <taxon>Bifidobacteriaceae</taxon>
        <taxon>Bifidobacterium</taxon>
    </lineage>
</organism>
<reference evidence="2 3" key="1">
    <citation type="submission" date="2015-09" db="EMBL/GenBank/DDBJ databases">
        <authorList>
            <consortium name="Pathogen Informatics"/>
        </authorList>
    </citation>
    <scope>NUCLEOTIDE SEQUENCE [LARGE SCALE GENOMIC DNA]</scope>
    <source>
        <strain evidence="2 3">2789STDY5608824</strain>
    </source>
</reference>
<dbReference type="Gene3D" id="2.60.120.260">
    <property type="entry name" value="Galactose-binding domain-like"/>
    <property type="match status" value="1"/>
</dbReference>
<feature type="region of interest" description="Disordered" evidence="1">
    <location>
        <begin position="297"/>
        <end position="342"/>
    </location>
</feature>
<dbReference type="RefSeq" id="WP_216595785.1">
    <property type="nucleotide sequence ID" value="NZ_CYYI01000003.1"/>
</dbReference>
<sequence length="342" mass="36441">MDLVSPLIPLVGVDSAEGTEVSAASDVATVSAENSLQNGSFEQPDVYQYRETSDVPYWKSTTTSGSIEIGSVFKNGNGDNDSLHMRTGEKVAAAEGSQFGKPATSNGNYSIYQRLATTQGAKYRWSLKHRARPSGSKSGFDTLAVITADTHGAEPPSFSWGGGTDLFHNMFEWMFGNGWDSPGWAFPDSGEGTFKLCSATLGNGTVNGYQSHWYRAGNDCSDTEHFPITWTITFVSSVFNQYTRNGWNEYEGEFAADGDDTVFALASYNTLNGNLAYGNLVDDVSVAAEGGDGGNLVTNGGFESPSLTKDGETGSANAPANAAARTPHHAADWPHSLTVSVR</sequence>
<dbReference type="Proteomes" id="UP000095647">
    <property type="component" value="Unassembled WGS sequence"/>
</dbReference>
<protein>
    <submittedName>
        <fullName evidence="2">Putative peptidoglycan bound protein</fullName>
    </submittedName>
</protein>
<gene>
    <name evidence="2" type="ORF">ERS852382_01157</name>
</gene>
<evidence type="ECO:0000256" key="1">
    <source>
        <dbReference type="SAM" id="MobiDB-lite"/>
    </source>
</evidence>
<evidence type="ECO:0000313" key="2">
    <source>
        <dbReference type="EMBL" id="CUN70348.1"/>
    </source>
</evidence>
<name>A0A173Z5B0_BIFAD</name>
<feature type="compositionally biased region" description="Low complexity" evidence="1">
    <location>
        <begin position="316"/>
        <end position="325"/>
    </location>
</feature>
<accession>A0A173Z5B0</accession>
<dbReference type="AlphaFoldDB" id="A0A173Z5B0"/>
<evidence type="ECO:0000313" key="3">
    <source>
        <dbReference type="Proteomes" id="UP000095647"/>
    </source>
</evidence>
<proteinExistence type="predicted"/>